<evidence type="ECO:0000259" key="3">
    <source>
        <dbReference type="SMART" id="SM01347"/>
    </source>
</evidence>
<protein>
    <recommendedName>
        <fullName evidence="3">Mre11 DNA-binding domain-containing protein</fullName>
    </recommendedName>
</protein>
<comment type="caution">
    <text evidence="4">The sequence shown here is derived from an EMBL/GenBank/DDBJ whole genome shotgun (WGS) entry which is preliminary data.</text>
</comment>
<dbReference type="InterPro" id="IPR029052">
    <property type="entry name" value="Metallo-depent_PP-like"/>
</dbReference>
<proteinExistence type="predicted"/>
<evidence type="ECO:0000313" key="4">
    <source>
        <dbReference type="EMBL" id="OMJ77611.1"/>
    </source>
</evidence>
<dbReference type="EMBL" id="MPUH01000566">
    <property type="protein sequence ID" value="OMJ77611.1"/>
    <property type="molecule type" value="Genomic_DNA"/>
</dbReference>
<dbReference type="GO" id="GO:0006303">
    <property type="term" value="P:double-strand break repair via nonhomologous end joining"/>
    <property type="evidence" value="ECO:0007669"/>
    <property type="project" value="TreeGrafter"/>
</dbReference>
<gene>
    <name evidence="4" type="ORF">SteCoe_22784</name>
</gene>
<dbReference type="GO" id="GO:0042138">
    <property type="term" value="P:meiotic DNA double-strand break formation"/>
    <property type="evidence" value="ECO:0007669"/>
    <property type="project" value="TreeGrafter"/>
</dbReference>
<dbReference type="PANTHER" id="PTHR10139">
    <property type="entry name" value="DOUBLE-STRAND BREAK REPAIR PROTEIN MRE11"/>
    <property type="match status" value="1"/>
</dbReference>
<dbReference type="SUPFAM" id="SSF56300">
    <property type="entry name" value="Metallo-dependent phosphatases"/>
    <property type="match status" value="1"/>
</dbReference>
<dbReference type="CDD" id="cd00840">
    <property type="entry name" value="MPP_Mre11_N"/>
    <property type="match status" value="1"/>
</dbReference>
<dbReference type="GO" id="GO:0097552">
    <property type="term" value="P:mitochondrial double-strand break repair via homologous recombination"/>
    <property type="evidence" value="ECO:0007669"/>
    <property type="project" value="TreeGrafter"/>
</dbReference>
<dbReference type="GO" id="GO:0007095">
    <property type="term" value="P:mitotic G2 DNA damage checkpoint signaling"/>
    <property type="evidence" value="ECO:0007669"/>
    <property type="project" value="TreeGrafter"/>
</dbReference>
<dbReference type="PANTHER" id="PTHR10139:SF1">
    <property type="entry name" value="DOUBLE-STRAND BREAK REPAIR PROTEIN MRE11"/>
    <property type="match status" value="1"/>
</dbReference>
<keyword evidence="5" id="KW-1185">Reference proteome</keyword>
<dbReference type="GO" id="GO:0035861">
    <property type="term" value="C:site of double-strand break"/>
    <property type="evidence" value="ECO:0007669"/>
    <property type="project" value="TreeGrafter"/>
</dbReference>
<evidence type="ECO:0000256" key="1">
    <source>
        <dbReference type="ARBA" id="ARBA00022801"/>
    </source>
</evidence>
<dbReference type="InterPro" id="IPR041796">
    <property type="entry name" value="Mre11_N"/>
</dbReference>
<dbReference type="GO" id="GO:0030145">
    <property type="term" value="F:manganese ion binding"/>
    <property type="evidence" value="ECO:0007669"/>
    <property type="project" value="InterPro"/>
</dbReference>
<evidence type="ECO:0000313" key="5">
    <source>
        <dbReference type="Proteomes" id="UP000187209"/>
    </source>
</evidence>
<name>A0A1R2BLJ0_9CILI</name>
<dbReference type="AlphaFoldDB" id="A0A1R2BLJ0"/>
<dbReference type="Gene3D" id="3.60.21.10">
    <property type="match status" value="1"/>
</dbReference>
<accession>A0A1R2BLJ0</accession>
<feature type="domain" description="Mre11 DNA-binding" evidence="3">
    <location>
        <begin position="281"/>
        <end position="426"/>
    </location>
</feature>
<organism evidence="4 5">
    <name type="scientific">Stentor coeruleus</name>
    <dbReference type="NCBI Taxonomy" id="5963"/>
    <lineage>
        <taxon>Eukaryota</taxon>
        <taxon>Sar</taxon>
        <taxon>Alveolata</taxon>
        <taxon>Ciliophora</taxon>
        <taxon>Postciliodesmatophora</taxon>
        <taxon>Heterotrichea</taxon>
        <taxon>Heterotrichida</taxon>
        <taxon>Stentoridae</taxon>
        <taxon>Stentor</taxon>
    </lineage>
</organism>
<dbReference type="Pfam" id="PF00149">
    <property type="entry name" value="Metallophos"/>
    <property type="match status" value="1"/>
</dbReference>
<dbReference type="OrthoDB" id="30417at2759"/>
<dbReference type="GO" id="GO:0000724">
    <property type="term" value="P:double-strand break repair via homologous recombination"/>
    <property type="evidence" value="ECO:0007669"/>
    <property type="project" value="TreeGrafter"/>
</dbReference>
<dbReference type="InterPro" id="IPR007281">
    <property type="entry name" value="Mre11_DNA-bd"/>
</dbReference>
<keyword evidence="1" id="KW-0378">Hydrolase</keyword>
<feature type="compositionally biased region" description="Basic and acidic residues" evidence="2">
    <location>
        <begin position="476"/>
        <end position="494"/>
    </location>
</feature>
<sequence>MNSVFKIMIATDNHLGYMEKDPIRKNDSFNTVEEVFIQTHKLNCDFLLLGGDLFHESSPSKDTLHRTLNMFAKYVIGQKPIQFETLTQLERMNYLNQFIKISLPVFIVHGNHDDPSAETGVSALNIMQSANYLNYISGIYESDVLKLNPIVLKKQDTKIAIYGIGNMKEDKLNQMLIGGKIIFEKPENCRDYVFILVVHQNRFKGSGQGPSAKNCIMDWAFPEFFDLIVWGHEHDCYTVPRTTENRGYVIYQPGSSVATSLTDGEAREKHMFLLEIRRVAYKVTPIPFKTTRKVLFKSLELADLCQDTAQAEIMVEKIFEELIENSREDIEKGFFPLVRIKIEATGFEGFRGFLINSKINQKTANKDVICVWKRITRETNDKENIQISGTGPFDDIMKIFDDNLEDNQQIFKIYNTKQFMRSVVDFTSKGDLKSMEEYFNVKAEMALQKIVTSVGAFDEAVIKKKIDELDISEDEPSYKRKTGEGRSEKKIKTL</sequence>
<dbReference type="GO" id="GO:0030870">
    <property type="term" value="C:Mre11 complex"/>
    <property type="evidence" value="ECO:0007669"/>
    <property type="project" value="TreeGrafter"/>
</dbReference>
<dbReference type="SMART" id="SM01347">
    <property type="entry name" value="Mre11_DNA_bind"/>
    <property type="match status" value="1"/>
</dbReference>
<dbReference type="Proteomes" id="UP000187209">
    <property type="component" value="Unassembled WGS sequence"/>
</dbReference>
<evidence type="ECO:0000256" key="2">
    <source>
        <dbReference type="SAM" id="MobiDB-lite"/>
    </source>
</evidence>
<reference evidence="4 5" key="1">
    <citation type="submission" date="2016-11" db="EMBL/GenBank/DDBJ databases">
        <title>The macronuclear genome of Stentor coeruleus: a giant cell with tiny introns.</title>
        <authorList>
            <person name="Slabodnick M."/>
            <person name="Ruby J.G."/>
            <person name="Reiff S.B."/>
            <person name="Swart E.C."/>
            <person name="Gosai S."/>
            <person name="Prabakaran S."/>
            <person name="Witkowska E."/>
            <person name="Larue G.E."/>
            <person name="Fisher S."/>
            <person name="Freeman R.M."/>
            <person name="Gunawardena J."/>
            <person name="Chu W."/>
            <person name="Stover N.A."/>
            <person name="Gregory B.D."/>
            <person name="Nowacki M."/>
            <person name="Derisi J."/>
            <person name="Roy S.W."/>
            <person name="Marshall W.F."/>
            <person name="Sood P."/>
        </authorList>
    </citation>
    <scope>NUCLEOTIDE SEQUENCE [LARGE SCALE GENOMIC DNA]</scope>
    <source>
        <strain evidence="4">WM001</strain>
    </source>
</reference>
<dbReference type="GO" id="GO:0000723">
    <property type="term" value="P:telomere maintenance"/>
    <property type="evidence" value="ECO:0007669"/>
    <property type="project" value="TreeGrafter"/>
</dbReference>
<feature type="region of interest" description="Disordered" evidence="2">
    <location>
        <begin position="473"/>
        <end position="494"/>
    </location>
</feature>
<dbReference type="GO" id="GO:0000014">
    <property type="term" value="F:single-stranded DNA endodeoxyribonuclease activity"/>
    <property type="evidence" value="ECO:0007669"/>
    <property type="project" value="TreeGrafter"/>
</dbReference>
<dbReference type="InterPro" id="IPR004843">
    <property type="entry name" value="Calcineurin-like_PHP"/>
</dbReference>